<dbReference type="SUPFAM" id="SSF55811">
    <property type="entry name" value="Nudix"/>
    <property type="match status" value="1"/>
</dbReference>
<evidence type="ECO:0000256" key="2">
    <source>
        <dbReference type="ARBA" id="ARBA00001947"/>
    </source>
</evidence>
<organism evidence="11 12">
    <name type="scientific">Candidatus Weimeria bifida</name>
    <dbReference type="NCBI Taxonomy" id="2599074"/>
    <lineage>
        <taxon>Bacteria</taxon>
        <taxon>Bacillati</taxon>
        <taxon>Bacillota</taxon>
        <taxon>Clostridia</taxon>
        <taxon>Lachnospirales</taxon>
        <taxon>Lachnospiraceae</taxon>
        <taxon>Candidatus Weimeria</taxon>
    </lineage>
</organism>
<evidence type="ECO:0000259" key="10">
    <source>
        <dbReference type="PROSITE" id="PS51462"/>
    </source>
</evidence>
<dbReference type="InterPro" id="IPR000086">
    <property type="entry name" value="NUDIX_hydrolase_dom"/>
</dbReference>
<evidence type="ECO:0000256" key="1">
    <source>
        <dbReference type="ARBA" id="ARBA00001946"/>
    </source>
</evidence>
<keyword evidence="8" id="KW-0520">NAD</keyword>
<dbReference type="Gene3D" id="3.90.79.20">
    <property type="match status" value="1"/>
</dbReference>
<keyword evidence="12" id="KW-1185">Reference proteome</keyword>
<dbReference type="InterPro" id="IPR049734">
    <property type="entry name" value="NudC-like_C"/>
</dbReference>
<evidence type="ECO:0000256" key="8">
    <source>
        <dbReference type="ARBA" id="ARBA00023027"/>
    </source>
</evidence>
<dbReference type="CDD" id="cd03429">
    <property type="entry name" value="NUDIX_NADH_pyrophosphatase_Nudt13"/>
    <property type="match status" value="1"/>
</dbReference>
<dbReference type="PROSITE" id="PS00893">
    <property type="entry name" value="NUDIX_BOX"/>
    <property type="match status" value="1"/>
</dbReference>
<dbReference type="InterPro" id="IPR015797">
    <property type="entry name" value="NUDIX_hydrolase-like_dom_sf"/>
</dbReference>
<keyword evidence="6 11" id="KW-0378">Hydrolase</keyword>
<dbReference type="Pfam" id="PF09297">
    <property type="entry name" value="Zn_ribbon_NUD"/>
    <property type="match status" value="1"/>
</dbReference>
<sequence length="297" mass="33994">MIQDIFPDKLYNQYDPSIKPVSDSKIYVFRKDSLLVKKGDFQLPDYSDFSEYLAGHEGAQVIFLFKINDDRRFLLLPPAGPGGDEFSDDDVAELAGEFSYKKMFDLRWDKSCGRTEIFAITVAYQLNVWYKNNRFCGRDQTPLQLSAAERALVCPKCGFTRYPRINPAVIVGVIDPAHDRLLLSKYRGRAEVPFYALLAGFCEIGEAFEDTVRREVMEETGLSVKNIRYYKSQPWGRAGDILAGYFCDVDGSTEIKIEEDELALAEWFERKEVSGQPDNLSLTNEMMLIYRDGKEPK</sequence>
<keyword evidence="7" id="KW-0460">Magnesium</keyword>
<dbReference type="EMBL" id="VOGC01000002">
    <property type="protein sequence ID" value="MQN00867.1"/>
    <property type="molecule type" value="Genomic_DNA"/>
</dbReference>
<dbReference type="GO" id="GO:0019677">
    <property type="term" value="P:NAD+ catabolic process"/>
    <property type="evidence" value="ECO:0007669"/>
    <property type="project" value="TreeGrafter"/>
</dbReference>
<dbReference type="InterPro" id="IPR050241">
    <property type="entry name" value="NAD-cap_RNA_hydrolase_NudC"/>
</dbReference>
<comment type="similarity">
    <text evidence="3">Belongs to the Nudix hydrolase family. NudC subfamily.</text>
</comment>
<dbReference type="InterPro" id="IPR015376">
    <property type="entry name" value="Znr_NADH_PPase"/>
</dbReference>
<evidence type="ECO:0000256" key="3">
    <source>
        <dbReference type="ARBA" id="ARBA00009595"/>
    </source>
</evidence>
<dbReference type="GO" id="GO:0006742">
    <property type="term" value="P:NADP+ catabolic process"/>
    <property type="evidence" value="ECO:0007669"/>
    <property type="project" value="TreeGrafter"/>
</dbReference>
<dbReference type="GO" id="GO:0035529">
    <property type="term" value="F:NADH pyrophosphatase activity"/>
    <property type="evidence" value="ECO:0007669"/>
    <property type="project" value="TreeGrafter"/>
</dbReference>
<accession>A0A6N7IZU2</accession>
<reference evidence="11" key="1">
    <citation type="journal article" date="2020" name="Appl. Environ. Microbiol.">
        <title>Medium-Chain Fatty Acid Synthesis by 'Candidatus Weimeria bifida' gen. nov., sp. nov., and 'Candidatus Pseudoramibacter fermentans' sp. nov.</title>
        <authorList>
            <person name="Scarborough M.J."/>
            <person name="Myers K.S."/>
            <person name="Donohue T.J."/>
            <person name="Noguera D.R."/>
        </authorList>
    </citation>
    <scope>NUCLEOTIDE SEQUENCE</scope>
    <source>
        <strain evidence="11">LCO1.1</strain>
    </source>
</reference>
<dbReference type="GO" id="GO:0005829">
    <property type="term" value="C:cytosol"/>
    <property type="evidence" value="ECO:0007669"/>
    <property type="project" value="TreeGrafter"/>
</dbReference>
<evidence type="ECO:0000256" key="7">
    <source>
        <dbReference type="ARBA" id="ARBA00022842"/>
    </source>
</evidence>
<comment type="cofactor">
    <cofactor evidence="2">
        <name>Zn(2+)</name>
        <dbReference type="ChEBI" id="CHEBI:29105"/>
    </cofactor>
</comment>
<dbReference type="NCBIfam" id="NF001299">
    <property type="entry name" value="PRK00241.1"/>
    <property type="match status" value="1"/>
</dbReference>
<dbReference type="PANTHER" id="PTHR42904">
    <property type="entry name" value="NUDIX HYDROLASE, NUDC SUBFAMILY"/>
    <property type="match status" value="1"/>
</dbReference>
<evidence type="ECO:0000256" key="9">
    <source>
        <dbReference type="ARBA" id="ARBA00023679"/>
    </source>
</evidence>
<dbReference type="GO" id="GO:0046872">
    <property type="term" value="F:metal ion binding"/>
    <property type="evidence" value="ECO:0007669"/>
    <property type="project" value="UniProtKB-KW"/>
</dbReference>
<dbReference type="Proteomes" id="UP000460257">
    <property type="component" value="Unassembled WGS sequence"/>
</dbReference>
<dbReference type="InterPro" id="IPR020084">
    <property type="entry name" value="NUDIX_hydrolase_CS"/>
</dbReference>
<feature type="domain" description="Nudix hydrolase" evidence="10">
    <location>
        <begin position="164"/>
        <end position="295"/>
    </location>
</feature>
<evidence type="ECO:0000256" key="6">
    <source>
        <dbReference type="ARBA" id="ARBA00022801"/>
    </source>
</evidence>
<dbReference type="PROSITE" id="PS51462">
    <property type="entry name" value="NUDIX"/>
    <property type="match status" value="1"/>
</dbReference>
<comment type="cofactor">
    <cofactor evidence="1">
        <name>Mg(2+)</name>
        <dbReference type="ChEBI" id="CHEBI:18420"/>
    </cofactor>
</comment>
<gene>
    <name evidence="11" type="primary">nudC</name>
    <name evidence="11" type="ORF">FRC54_02595</name>
</gene>
<evidence type="ECO:0000256" key="5">
    <source>
        <dbReference type="ARBA" id="ARBA00022723"/>
    </source>
</evidence>
<proteinExistence type="inferred from homology"/>
<keyword evidence="5" id="KW-0479">Metal-binding</keyword>
<dbReference type="PANTHER" id="PTHR42904:SF6">
    <property type="entry name" value="NAD-CAPPED RNA HYDROLASE NUDT12"/>
    <property type="match status" value="1"/>
</dbReference>
<dbReference type="Gene3D" id="3.90.79.10">
    <property type="entry name" value="Nucleoside Triphosphate Pyrophosphohydrolase"/>
    <property type="match status" value="1"/>
</dbReference>
<comment type="caution">
    <text evidence="11">The sequence shown here is derived from an EMBL/GenBank/DDBJ whole genome shotgun (WGS) entry which is preliminary data.</text>
</comment>
<dbReference type="EC" id="3.6.1.22" evidence="4"/>
<evidence type="ECO:0000313" key="11">
    <source>
        <dbReference type="EMBL" id="MQN00867.1"/>
    </source>
</evidence>
<protein>
    <recommendedName>
        <fullName evidence="4">NAD(+) diphosphatase</fullName>
        <ecNumber evidence="4">3.6.1.22</ecNumber>
    </recommendedName>
</protein>
<evidence type="ECO:0000256" key="4">
    <source>
        <dbReference type="ARBA" id="ARBA00012381"/>
    </source>
</evidence>
<evidence type="ECO:0000313" key="12">
    <source>
        <dbReference type="Proteomes" id="UP000460257"/>
    </source>
</evidence>
<comment type="catalytic activity">
    <reaction evidence="9">
        <text>a 5'-end NAD(+)-phospho-ribonucleoside in mRNA + H2O = a 5'-end phospho-adenosine-phospho-ribonucleoside in mRNA + beta-nicotinamide D-ribonucleotide + 2 H(+)</text>
        <dbReference type="Rhea" id="RHEA:60876"/>
        <dbReference type="Rhea" id="RHEA-COMP:15698"/>
        <dbReference type="Rhea" id="RHEA-COMP:15719"/>
        <dbReference type="ChEBI" id="CHEBI:14649"/>
        <dbReference type="ChEBI" id="CHEBI:15377"/>
        <dbReference type="ChEBI" id="CHEBI:15378"/>
        <dbReference type="ChEBI" id="CHEBI:144029"/>
        <dbReference type="ChEBI" id="CHEBI:144051"/>
    </reaction>
    <physiologicalReaction direction="left-to-right" evidence="9">
        <dbReference type="Rhea" id="RHEA:60877"/>
    </physiologicalReaction>
</comment>
<dbReference type="Pfam" id="PF00293">
    <property type="entry name" value="NUDIX"/>
    <property type="match status" value="1"/>
</dbReference>
<name>A0A6N7IZU2_9FIRM</name>
<dbReference type="AlphaFoldDB" id="A0A6N7IZU2"/>